<accession>A0A0N1JTN6</accession>
<keyword evidence="4" id="KW-1185">Reference proteome</keyword>
<dbReference type="STRING" id="857265.WG78_01410"/>
<feature type="region of interest" description="Disordered" evidence="1">
    <location>
        <begin position="254"/>
        <end position="280"/>
    </location>
</feature>
<dbReference type="Proteomes" id="UP000037939">
    <property type="component" value="Unassembled WGS sequence"/>
</dbReference>
<gene>
    <name evidence="3" type="ORF">WG78_01410</name>
</gene>
<name>A0A0N1JTN6_9NEIS</name>
<reference evidence="3 4" key="1">
    <citation type="submission" date="2015-07" db="EMBL/GenBank/DDBJ databases">
        <title>Draft genome sequence of the Amantichitinum ursilacus IGB-41, a new chitin-degrading bacterium.</title>
        <authorList>
            <person name="Kirstahler P."/>
            <person name="Guenther M."/>
            <person name="Grumaz C."/>
            <person name="Rupp S."/>
            <person name="Zibek S."/>
            <person name="Sohn K."/>
        </authorList>
    </citation>
    <scope>NUCLEOTIDE SEQUENCE [LARGE SCALE GENOMIC DNA]</scope>
    <source>
        <strain evidence="3 4">IGB-41</strain>
    </source>
</reference>
<evidence type="ECO:0008006" key="5">
    <source>
        <dbReference type="Google" id="ProtNLM"/>
    </source>
</evidence>
<dbReference type="RefSeq" id="WP_083458686.1">
    <property type="nucleotide sequence ID" value="NZ_LAQT01000001.1"/>
</dbReference>
<feature type="chain" id="PRO_5005875157" description="DUF2145 domain-containing protein" evidence="2">
    <location>
        <begin position="23"/>
        <end position="280"/>
    </location>
</feature>
<keyword evidence="2" id="KW-0732">Signal</keyword>
<dbReference type="Pfam" id="PF09916">
    <property type="entry name" value="DUF2145"/>
    <property type="match status" value="1"/>
</dbReference>
<evidence type="ECO:0000256" key="2">
    <source>
        <dbReference type="SAM" id="SignalP"/>
    </source>
</evidence>
<organism evidence="3 4">
    <name type="scientific">Amantichitinum ursilacus</name>
    <dbReference type="NCBI Taxonomy" id="857265"/>
    <lineage>
        <taxon>Bacteria</taxon>
        <taxon>Pseudomonadati</taxon>
        <taxon>Pseudomonadota</taxon>
        <taxon>Betaproteobacteria</taxon>
        <taxon>Neisseriales</taxon>
        <taxon>Chitinibacteraceae</taxon>
        <taxon>Amantichitinum</taxon>
    </lineage>
</organism>
<protein>
    <recommendedName>
        <fullName evidence="5">DUF2145 domain-containing protein</fullName>
    </recommendedName>
</protein>
<evidence type="ECO:0000256" key="1">
    <source>
        <dbReference type="SAM" id="MobiDB-lite"/>
    </source>
</evidence>
<comment type="caution">
    <text evidence="3">The sequence shown here is derived from an EMBL/GenBank/DDBJ whole genome shotgun (WGS) entry which is preliminary data.</text>
</comment>
<evidence type="ECO:0000313" key="4">
    <source>
        <dbReference type="Proteomes" id="UP000037939"/>
    </source>
</evidence>
<dbReference type="PIRSF" id="PIRSF028477">
    <property type="entry name" value="UCP028477"/>
    <property type="match status" value="1"/>
</dbReference>
<evidence type="ECO:0000313" key="3">
    <source>
        <dbReference type="EMBL" id="KPC55274.1"/>
    </source>
</evidence>
<dbReference type="PATRIC" id="fig|857265.3.peg.296"/>
<dbReference type="InterPro" id="IPR014547">
    <property type="entry name" value="UCP028477"/>
</dbReference>
<dbReference type="EMBL" id="LAQT01000001">
    <property type="protein sequence ID" value="KPC55274.1"/>
    <property type="molecule type" value="Genomic_DNA"/>
</dbReference>
<dbReference type="OrthoDB" id="9000139at2"/>
<proteinExistence type="predicted"/>
<sequence>MFRLFARFALALCTCLSATAFAGQTCSEKPLSPEVIRSALLTGYNLQQKLDKLAPRVALLARVGQDLREYKLHYSHIAFVSREADDQPWQVSHLLNDCGAATSALWHEGLGNFFLDDMFAYDALVLIPDAATQNRLWNLLHDPAALERLHSSSYNVVAYPFSTLHQNSNQWVLEVMAQAFSPEPLGQRASTQAWLRANGYSPSTLQINPLKRLGGRVFKANVAFDDHPFDRRMGGQIDTVTVESVMAFLQRLDPGEQERHIPPPDLTRPGAKASDKAKAL</sequence>
<dbReference type="AlphaFoldDB" id="A0A0N1JTN6"/>
<feature type="signal peptide" evidence="2">
    <location>
        <begin position="1"/>
        <end position="22"/>
    </location>
</feature>